<keyword evidence="2 4" id="KW-0378">Hydrolase</keyword>
<accession>G5H682</accession>
<dbReference type="Pfam" id="PF21365">
    <property type="entry name" value="Glyco_hydro_31_3rd"/>
    <property type="match status" value="1"/>
</dbReference>
<dbReference type="EMBL" id="ADLD01000004">
    <property type="protein sequence ID" value="EHB93176.1"/>
    <property type="molecule type" value="Genomic_DNA"/>
</dbReference>
<evidence type="ECO:0000256" key="2">
    <source>
        <dbReference type="ARBA" id="ARBA00022801"/>
    </source>
</evidence>
<feature type="domain" description="Glycoside hydrolase family 31 TIM barrel" evidence="6">
    <location>
        <begin position="150"/>
        <end position="285"/>
    </location>
</feature>
<evidence type="ECO:0000259" key="7">
    <source>
        <dbReference type="Pfam" id="PF21365"/>
    </source>
</evidence>
<dbReference type="eggNOG" id="COG1501">
    <property type="taxonomic scope" value="Bacteria"/>
</dbReference>
<dbReference type="RefSeq" id="WP_009133248.1">
    <property type="nucleotide sequence ID" value="NZ_CP102250.1"/>
</dbReference>
<evidence type="ECO:0000256" key="5">
    <source>
        <dbReference type="SAM" id="SignalP"/>
    </source>
</evidence>
<proteinExistence type="inferred from homology"/>
<comment type="similarity">
    <text evidence="1 4">Belongs to the glycosyl hydrolase 31 family.</text>
</comment>
<sequence>MYKKATLFTLLILFCSVQLLGADFTSRIDLLKGEKWWGVFIAGGRPMPFDAPFQKIDLSQGRGQKTPFMVSSRGRYVWSAEPFSITYTGDSFLIESSAGEVKAVSAGRTLREAYLVCCHKNFPPGGNAPSPELMTAPVYDPFLELGFEATETALCDYADQILKAGYPAGTLVVPAGWQSSIGSNEPSMHLFGDFAGMVRALHDKGFRVMLTVTPFVSGDGPIFRRYRGEQMFVSRPDSTVAMAEWDGGYSAFYDLTRPEVYELIKGRLDALRSNYGIDGFLFDCGGAMPYLKYAQGGAAAYLSRWSELSDGCDFCQYTVSRGTSGLVSYVHNLRLDHDFDWDFLRRAASDMVSANLLGYPYTVVSPRVSKLADLDRVDPKVFLRYLQLSSVMPVMNIAFAPWNITDPAVAASCKAIVNDRARLGAYYEQLVSESKRTAEPVLRHLEYEFPRNGFTDCDDQFMLGSRFLIAPLLDGKNSRMVRFPRGIWVDASGKRYRGPLVTTVTASNDHVLYFESEKNGDTKKQGN</sequence>
<dbReference type="SUPFAM" id="SSF51445">
    <property type="entry name" value="(Trans)glycosidases"/>
    <property type="match status" value="1"/>
</dbReference>
<dbReference type="AlphaFoldDB" id="G5H682"/>
<evidence type="ECO:0000256" key="3">
    <source>
        <dbReference type="ARBA" id="ARBA00023295"/>
    </source>
</evidence>
<dbReference type="PANTHER" id="PTHR43053">
    <property type="entry name" value="GLYCOSIDASE FAMILY 31"/>
    <property type="match status" value="1"/>
</dbReference>
<reference evidence="8 9" key="1">
    <citation type="submission" date="2011-08" db="EMBL/GenBank/DDBJ databases">
        <title>The Genome Sequence of Alistipes indistinctus YIT 12060.</title>
        <authorList>
            <consortium name="The Broad Institute Genome Sequencing Platform"/>
            <person name="Earl A."/>
            <person name="Ward D."/>
            <person name="Feldgarden M."/>
            <person name="Gevers D."/>
            <person name="Morotomi M."/>
            <person name="Young S.K."/>
            <person name="Zeng Q."/>
            <person name="Gargeya S."/>
            <person name="Fitzgerald M."/>
            <person name="Haas B."/>
            <person name="Abouelleil A."/>
            <person name="Alvarado L."/>
            <person name="Arachchi H.M."/>
            <person name="Berlin A."/>
            <person name="Brown A."/>
            <person name="Chapman S.B."/>
            <person name="Chen Z."/>
            <person name="Dunbar C."/>
            <person name="Freedman E."/>
            <person name="Gearin G."/>
            <person name="Gellesch M."/>
            <person name="Goldberg J."/>
            <person name="Griggs A."/>
            <person name="Gujja S."/>
            <person name="Heiman D."/>
            <person name="Howarth C."/>
            <person name="Larson L."/>
            <person name="Lui A."/>
            <person name="MacDonald P.J.P."/>
            <person name="Montmayeur A."/>
            <person name="Murphy C."/>
            <person name="Neiman D."/>
            <person name="Pearson M."/>
            <person name="Priest M."/>
            <person name="Roberts A."/>
            <person name="Saif S."/>
            <person name="Shea T."/>
            <person name="Shenoy N."/>
            <person name="Sisk P."/>
            <person name="Stolte C."/>
            <person name="Sykes S."/>
            <person name="Wortman J."/>
            <person name="Nusbaum C."/>
            <person name="Birren B."/>
        </authorList>
    </citation>
    <scope>NUCLEOTIDE SEQUENCE [LARGE SCALE GENOMIC DNA]</scope>
    <source>
        <strain evidence="8 9">YIT 12060</strain>
    </source>
</reference>
<keyword evidence="3 4" id="KW-0326">Glycosidase</keyword>
<dbReference type="InterPro" id="IPR048395">
    <property type="entry name" value="Glyco_hydro_31_C"/>
</dbReference>
<dbReference type="SUPFAM" id="SSF51011">
    <property type="entry name" value="Glycosyl hydrolase domain"/>
    <property type="match status" value="1"/>
</dbReference>
<comment type="caution">
    <text evidence="8">The sequence shown here is derived from an EMBL/GenBank/DDBJ whole genome shotgun (WGS) entry which is preliminary data.</text>
</comment>
<dbReference type="STRING" id="742725.HMPREF9450_00442"/>
<evidence type="ECO:0000256" key="1">
    <source>
        <dbReference type="ARBA" id="ARBA00007806"/>
    </source>
</evidence>
<evidence type="ECO:0000259" key="6">
    <source>
        <dbReference type="Pfam" id="PF01055"/>
    </source>
</evidence>
<dbReference type="Pfam" id="PF01055">
    <property type="entry name" value="Glyco_hydro_31_2nd"/>
    <property type="match status" value="1"/>
</dbReference>
<evidence type="ECO:0000313" key="8">
    <source>
        <dbReference type="EMBL" id="EHB93176.1"/>
    </source>
</evidence>
<dbReference type="GeneID" id="92816864"/>
<dbReference type="InterPro" id="IPR000322">
    <property type="entry name" value="Glyco_hydro_31_TIM"/>
</dbReference>
<dbReference type="PANTHER" id="PTHR43053:SF4">
    <property type="entry name" value="MYOGENESIS-REGULATING GLYCOSIDASE"/>
    <property type="match status" value="1"/>
</dbReference>
<dbReference type="Proteomes" id="UP000006008">
    <property type="component" value="Unassembled WGS sequence"/>
</dbReference>
<feature type="signal peptide" evidence="5">
    <location>
        <begin position="1"/>
        <end position="21"/>
    </location>
</feature>
<dbReference type="Gene3D" id="3.20.20.80">
    <property type="entry name" value="Glycosidases"/>
    <property type="match status" value="1"/>
</dbReference>
<gene>
    <name evidence="8" type="ORF">HMPREF9450_00442</name>
</gene>
<name>G5H682_9BACT</name>
<dbReference type="InterPro" id="IPR050985">
    <property type="entry name" value="Alpha-glycosidase_related"/>
</dbReference>
<feature type="chain" id="PRO_5003477636" description="DUF5110 domain-containing protein" evidence="5">
    <location>
        <begin position="22"/>
        <end position="527"/>
    </location>
</feature>
<organism evidence="8 9">
    <name type="scientific">Alistipes indistinctus YIT 12060</name>
    <dbReference type="NCBI Taxonomy" id="742725"/>
    <lineage>
        <taxon>Bacteria</taxon>
        <taxon>Pseudomonadati</taxon>
        <taxon>Bacteroidota</taxon>
        <taxon>Bacteroidia</taxon>
        <taxon>Bacteroidales</taxon>
        <taxon>Rikenellaceae</taxon>
        <taxon>Alistipes</taxon>
    </lineage>
</organism>
<evidence type="ECO:0000256" key="4">
    <source>
        <dbReference type="RuleBase" id="RU361185"/>
    </source>
</evidence>
<protein>
    <recommendedName>
        <fullName evidence="10">DUF5110 domain-containing protein</fullName>
    </recommendedName>
</protein>
<dbReference type="GO" id="GO:0005975">
    <property type="term" value="P:carbohydrate metabolic process"/>
    <property type="evidence" value="ECO:0007669"/>
    <property type="project" value="InterPro"/>
</dbReference>
<dbReference type="InterPro" id="IPR017853">
    <property type="entry name" value="GH"/>
</dbReference>
<keyword evidence="5" id="KW-0732">Signal</keyword>
<dbReference type="PATRIC" id="fig|742725.3.peg.488"/>
<keyword evidence="9" id="KW-1185">Reference proteome</keyword>
<dbReference type="HOGENOM" id="CLU_008294_2_0_10"/>
<evidence type="ECO:0000313" key="9">
    <source>
        <dbReference type="Proteomes" id="UP000006008"/>
    </source>
</evidence>
<dbReference type="GO" id="GO:0004553">
    <property type="term" value="F:hydrolase activity, hydrolyzing O-glycosyl compounds"/>
    <property type="evidence" value="ECO:0007669"/>
    <property type="project" value="InterPro"/>
</dbReference>
<evidence type="ECO:0008006" key="10">
    <source>
        <dbReference type="Google" id="ProtNLM"/>
    </source>
</evidence>
<dbReference type="OrthoDB" id="176168at2"/>
<dbReference type="CDD" id="cd06592">
    <property type="entry name" value="GH31_NET37"/>
    <property type="match status" value="1"/>
</dbReference>
<feature type="domain" description="Glycosyl hydrolase family 31 C-terminal" evidence="7">
    <location>
        <begin position="439"/>
        <end position="509"/>
    </location>
</feature>